<dbReference type="RefSeq" id="WP_087910515.1">
    <property type="nucleotide sequence ID" value="NZ_CP019602.1"/>
</dbReference>
<dbReference type="Proteomes" id="UP000195807">
    <property type="component" value="Chromosome"/>
</dbReference>
<dbReference type="OrthoDB" id="7568057at2"/>
<sequence>MPKVGAMVLTNFFKRKPGILAVALLVLFVLAYVFVARPMLRAMGATTYGPLSSHSKNIVLDEGEDLLANLTPLSALSDDSLRFVAMPSFGDRWMAVSLSKTNGRVSGQLAVLERETGSVSKRTLQVDQSDFDHLTKRWDAQTDNYWGSLSMFTDGTPLGFERKRGGMTTSGMGNHPCHYDALGNLAAIFVGTQAEELLDLSVPNIDERLASDLC</sequence>
<dbReference type="EMBL" id="CP019602">
    <property type="protein sequence ID" value="ARU16839.1"/>
    <property type="molecule type" value="Genomic_DNA"/>
</dbReference>
<protein>
    <submittedName>
        <fullName evidence="1">Uncharacterized protein</fullName>
    </submittedName>
</protein>
<evidence type="ECO:0000313" key="2">
    <source>
        <dbReference type="Proteomes" id="UP000195807"/>
    </source>
</evidence>
<accession>A0A1Z1FDE8</accession>
<proteinExistence type="predicted"/>
<dbReference type="KEGG" id="cman:A9D14_12490"/>
<name>A0A1Z1FDE8_9SPHN</name>
<evidence type="ECO:0000313" key="1">
    <source>
        <dbReference type="EMBL" id="ARU16839.1"/>
    </source>
</evidence>
<dbReference type="AlphaFoldDB" id="A0A1Z1FDE8"/>
<organism evidence="1 2">
    <name type="scientific">Croceicoccus marinus</name>
    <dbReference type="NCBI Taxonomy" id="450378"/>
    <lineage>
        <taxon>Bacteria</taxon>
        <taxon>Pseudomonadati</taxon>
        <taxon>Pseudomonadota</taxon>
        <taxon>Alphaproteobacteria</taxon>
        <taxon>Sphingomonadales</taxon>
        <taxon>Erythrobacteraceae</taxon>
        <taxon>Croceicoccus</taxon>
    </lineage>
</organism>
<reference evidence="1 2" key="1">
    <citation type="submission" date="2017-01" db="EMBL/GenBank/DDBJ databases">
        <title>Complete genome sequence of esterase-producing bacterium Croceicoccus marinus E4A9.</title>
        <authorList>
            <person name="Wu Y.-H."/>
            <person name="Cheng H."/>
            <person name="Xu L."/>
            <person name="Huo Y.-Y."/>
            <person name="Wang C.-S."/>
            <person name="Xu X.-W."/>
        </authorList>
    </citation>
    <scope>NUCLEOTIDE SEQUENCE [LARGE SCALE GENOMIC DNA]</scope>
    <source>
        <strain evidence="1 2">E4A9</strain>
    </source>
</reference>
<keyword evidence="2" id="KW-1185">Reference proteome</keyword>
<gene>
    <name evidence="1" type="ORF">A9D14_12490</name>
</gene>